<evidence type="ECO:0000313" key="1">
    <source>
        <dbReference type="EMBL" id="GEM45631.1"/>
    </source>
</evidence>
<accession>A0A511MZ78</accession>
<dbReference type="Proteomes" id="UP000321306">
    <property type="component" value="Unassembled WGS sequence"/>
</dbReference>
<protein>
    <submittedName>
        <fullName evidence="1">Uncharacterized protein</fullName>
    </submittedName>
</protein>
<organism evidence="1 2">
    <name type="scientific">Deinococcus cellulosilyticus (strain DSM 18568 / NBRC 106333 / KACC 11606 / 5516J-15)</name>
    <dbReference type="NCBI Taxonomy" id="1223518"/>
    <lineage>
        <taxon>Bacteria</taxon>
        <taxon>Thermotogati</taxon>
        <taxon>Deinococcota</taxon>
        <taxon>Deinococci</taxon>
        <taxon>Deinococcales</taxon>
        <taxon>Deinococcaceae</taxon>
        <taxon>Deinococcus</taxon>
    </lineage>
</organism>
<dbReference type="AlphaFoldDB" id="A0A511MZ78"/>
<gene>
    <name evidence="1" type="ORF">DC3_12660</name>
</gene>
<proteinExistence type="predicted"/>
<reference evidence="1 2" key="1">
    <citation type="submission" date="2019-07" db="EMBL/GenBank/DDBJ databases">
        <title>Whole genome shotgun sequence of Deinococcus cellulosilyticus NBRC 106333.</title>
        <authorList>
            <person name="Hosoyama A."/>
            <person name="Uohara A."/>
            <person name="Ohji S."/>
            <person name="Ichikawa N."/>
        </authorList>
    </citation>
    <scope>NUCLEOTIDE SEQUENCE [LARGE SCALE GENOMIC DNA]</scope>
    <source>
        <strain evidence="1 2">NBRC 106333</strain>
    </source>
</reference>
<evidence type="ECO:0000313" key="2">
    <source>
        <dbReference type="Proteomes" id="UP000321306"/>
    </source>
</evidence>
<dbReference type="EMBL" id="BJXB01000004">
    <property type="protein sequence ID" value="GEM45631.1"/>
    <property type="molecule type" value="Genomic_DNA"/>
</dbReference>
<name>A0A511MZ78_DEIC1</name>
<keyword evidence="2" id="KW-1185">Reference proteome</keyword>
<sequence length="158" mass="17689">MHICGFSLTTTTEIAGHPDFCHTTKVREGRSLKTVDIRHTHGTTGRINLELERLGYNTPNTSAVERQNATARQHTPHMHRKGLAFAHKRITRVGLAELVRLDYNWVKTCRSLKVELPEKMGRQKYLKRTPAMVVGLTDRVFTLGELLATPIHALGGAG</sequence>
<comment type="caution">
    <text evidence="1">The sequence shown here is derived from an EMBL/GenBank/DDBJ whole genome shotgun (WGS) entry which is preliminary data.</text>
</comment>